<dbReference type="SUPFAM" id="SSF46785">
    <property type="entry name" value="Winged helix' DNA-binding domain"/>
    <property type="match status" value="2"/>
</dbReference>
<comment type="similarity">
    <text evidence="1">Belongs to the initiator RepB protein family.</text>
</comment>
<dbReference type="RefSeq" id="WP_012477697.1">
    <property type="nucleotide sequence ID" value="NZ_CP030243.1"/>
</dbReference>
<dbReference type="InterPro" id="IPR000525">
    <property type="entry name" value="Initiator_Rep_WH1"/>
</dbReference>
<protein>
    <submittedName>
        <fullName evidence="2">Replication protein</fullName>
    </submittedName>
</protein>
<proteinExistence type="inferred from homology"/>
<dbReference type="InterPro" id="IPR036388">
    <property type="entry name" value="WH-like_DNA-bd_sf"/>
</dbReference>
<sequence>MARKFSELIPSEQVQFQGLVDFMKETWNEDIQVKLNIVKKFRLDISDPVVYNFLTDVYVPTSQAQPPFNDTVPKPATTELVEPPQTPFVADEPLLPTTTVATKPVEKTKKREMTYANSEDLIIIQNRLLHAISHLTLNERRLILFLSPIVRKQVEKNPNNRVFYVYVQDFVNEYGIKSKKYYGELEKIADSIVEKAFFFWYKTQNGKAKKGVSWVSECDYIENEAKIKVKLDDTVIEMLTVFDKTTGNFWTQYQKEWIINLGTYGIIMLELVLSSFDNSFEKDKKGKYSIEHLREKFDCIETYPRFSDFKLYVIEKSIKEIHKHTPIRISYQVHKFGRSVQGVSFSYIDTSEPVKNVQDKTKNSNDKPKENNPFVNFKMTPKQLAVFGAKIAKKIDKDIEVVIDEISNVHLQGQYVEYLKLLDFVPSDWYSDDEIKDHLTSQQIDEQKKQAKQAKANQEKLDQSQLEQDFEKLLANAEEFVLANQKRLGFGIEKMYLEQGNYQAIVRIWQSYLLDKDHRKHFAMVNEILECYL</sequence>
<reference evidence="2" key="1">
    <citation type="journal article" date="2006" name="Vet. Microbiol.">
        <title>Filamentous-haemagglutinin-like protein genes encoded on a plasmid of Moraxella bovis.</title>
        <authorList>
            <person name="Kakuda T."/>
            <person name="Sarataphan N."/>
            <person name="Tanaka T."/>
            <person name="Takai S."/>
        </authorList>
    </citation>
    <scope>NUCLEOTIDE SEQUENCE</scope>
    <source>
        <strain evidence="2">EPP63</strain>
        <plasmid evidence="2">pMBO-2</plasmid>
    </source>
</reference>
<dbReference type="STRING" id="476.B0182_04900"/>
<dbReference type="GO" id="GO:0006270">
    <property type="term" value="P:DNA replication initiation"/>
    <property type="evidence" value="ECO:0007669"/>
    <property type="project" value="InterPro"/>
</dbReference>
<dbReference type="AlphaFoldDB" id="Q5KT66"/>
<dbReference type="Pfam" id="PF01051">
    <property type="entry name" value="Rep3_N"/>
    <property type="match status" value="1"/>
</dbReference>
<gene>
    <name evidence="2" type="primary">rep</name>
</gene>
<dbReference type="KEGG" id="mboi:DQF64_14585"/>
<keyword evidence="2" id="KW-0614">Plasmid</keyword>
<dbReference type="EMBL" id="AB169977">
    <property type="protein sequence ID" value="BAD83737.1"/>
    <property type="molecule type" value="Genomic_DNA"/>
</dbReference>
<dbReference type="Pfam" id="PF21205">
    <property type="entry name" value="Rep3_C"/>
    <property type="match status" value="1"/>
</dbReference>
<organism evidence="2">
    <name type="scientific">Moraxella bovis</name>
    <dbReference type="NCBI Taxonomy" id="476"/>
    <lineage>
        <taxon>Bacteria</taxon>
        <taxon>Pseudomonadati</taxon>
        <taxon>Pseudomonadota</taxon>
        <taxon>Gammaproteobacteria</taxon>
        <taxon>Moraxellales</taxon>
        <taxon>Moraxellaceae</taxon>
        <taxon>Moraxella</taxon>
    </lineage>
</organism>
<accession>Q5KT66</accession>
<dbReference type="InterPro" id="IPR036390">
    <property type="entry name" value="WH_DNA-bd_sf"/>
</dbReference>
<evidence type="ECO:0000256" key="1">
    <source>
        <dbReference type="ARBA" id="ARBA00038283"/>
    </source>
</evidence>
<dbReference type="GO" id="GO:0003887">
    <property type="term" value="F:DNA-directed DNA polymerase activity"/>
    <property type="evidence" value="ECO:0007669"/>
    <property type="project" value="InterPro"/>
</dbReference>
<name>Q5KT66_MORBO</name>
<geneLocation type="plasmid" evidence="2">
    <name>pMBO-2</name>
</geneLocation>
<dbReference type="Gene3D" id="1.10.10.10">
    <property type="entry name" value="Winged helix-like DNA-binding domain superfamily/Winged helix DNA-binding domain"/>
    <property type="match status" value="2"/>
</dbReference>
<evidence type="ECO:0000313" key="2">
    <source>
        <dbReference type="EMBL" id="BAD83737.1"/>
    </source>
</evidence>